<comment type="subcellular location">
    <subcellularLocation>
        <location evidence="1">Cell outer membrane</location>
        <topology evidence="1">Multi-pass membrane protein</topology>
    </subcellularLocation>
</comment>
<dbReference type="FunFam" id="2.60.40.3110:FF:000001">
    <property type="entry name" value="Putative fimbrial outer membrane usher"/>
    <property type="match status" value="1"/>
</dbReference>
<dbReference type="InterPro" id="IPR043142">
    <property type="entry name" value="PapC-like_C_sf"/>
</dbReference>
<evidence type="ECO:0000256" key="3">
    <source>
        <dbReference type="ARBA" id="ARBA00022448"/>
    </source>
</evidence>
<evidence type="ECO:0000256" key="2">
    <source>
        <dbReference type="ARBA" id="ARBA00008064"/>
    </source>
</evidence>
<protein>
    <submittedName>
        <fullName evidence="11">Fimbria/pilus outer membrane usher protein</fullName>
    </submittedName>
</protein>
<dbReference type="GO" id="GO:0015473">
    <property type="term" value="F:fimbrial usher porin activity"/>
    <property type="evidence" value="ECO:0007669"/>
    <property type="project" value="InterPro"/>
</dbReference>
<proteinExistence type="inferred from homology"/>
<dbReference type="EMBL" id="WMJZ01000005">
    <property type="protein sequence ID" value="MTH45706.1"/>
    <property type="molecule type" value="Genomic_DNA"/>
</dbReference>
<dbReference type="PANTHER" id="PTHR30451:SF20">
    <property type="entry name" value="FIMBRIAE USHER"/>
    <property type="match status" value="1"/>
</dbReference>
<comment type="similarity">
    <text evidence="2">Belongs to the fimbrial export usher family.</text>
</comment>
<dbReference type="Gene3D" id="3.10.20.410">
    <property type="match status" value="1"/>
</dbReference>
<keyword evidence="12" id="KW-1185">Reference proteome</keyword>
<dbReference type="SUPFAM" id="SSF141729">
    <property type="entry name" value="FimD N-terminal domain-like"/>
    <property type="match status" value="1"/>
</dbReference>
<dbReference type="GO" id="GO:0009279">
    <property type="term" value="C:cell outer membrane"/>
    <property type="evidence" value="ECO:0007669"/>
    <property type="project" value="UniProtKB-SubCell"/>
</dbReference>
<dbReference type="OrthoDB" id="6554712at2"/>
<keyword evidence="4" id="KW-1134">Transmembrane beta strand</keyword>
<evidence type="ECO:0000256" key="6">
    <source>
        <dbReference type="ARBA" id="ARBA00022729"/>
    </source>
</evidence>
<dbReference type="InterPro" id="IPR000015">
    <property type="entry name" value="Fimb_usher"/>
</dbReference>
<dbReference type="GO" id="GO:0009297">
    <property type="term" value="P:pilus assembly"/>
    <property type="evidence" value="ECO:0007669"/>
    <property type="project" value="InterPro"/>
</dbReference>
<keyword evidence="3" id="KW-0813">Transport</keyword>
<dbReference type="InterPro" id="IPR025949">
    <property type="entry name" value="PapC-like_C"/>
</dbReference>
<keyword evidence="8" id="KW-0998">Cell outer membrane</keyword>
<organism evidence="11 12">
    <name type="scientific">Intestinirhabdus alba</name>
    <dbReference type="NCBI Taxonomy" id="2899544"/>
    <lineage>
        <taxon>Bacteria</taxon>
        <taxon>Pseudomonadati</taxon>
        <taxon>Pseudomonadota</taxon>
        <taxon>Gammaproteobacteria</taxon>
        <taxon>Enterobacterales</taxon>
        <taxon>Enterobacteriaceae</taxon>
        <taxon>Intestinirhabdus</taxon>
    </lineage>
</organism>
<dbReference type="Pfam" id="PF00577">
    <property type="entry name" value="Usher"/>
    <property type="match status" value="1"/>
</dbReference>
<keyword evidence="7" id="KW-0472">Membrane</keyword>
<dbReference type="Pfam" id="PF13953">
    <property type="entry name" value="PapC_C"/>
    <property type="match status" value="1"/>
</dbReference>
<keyword evidence="6" id="KW-0732">Signal</keyword>
<evidence type="ECO:0000256" key="5">
    <source>
        <dbReference type="ARBA" id="ARBA00022692"/>
    </source>
</evidence>
<evidence type="ECO:0000256" key="8">
    <source>
        <dbReference type="ARBA" id="ARBA00023237"/>
    </source>
</evidence>
<dbReference type="Gene3D" id="2.60.40.2610">
    <property type="entry name" value="Outer membrane usher protein FimD, plug domain"/>
    <property type="match status" value="1"/>
</dbReference>
<dbReference type="Pfam" id="PF13954">
    <property type="entry name" value="PapC_N"/>
    <property type="match status" value="1"/>
</dbReference>
<dbReference type="InterPro" id="IPR042186">
    <property type="entry name" value="FimD_plug_dom"/>
</dbReference>
<name>A0A6L6IJC7_9ENTR</name>
<dbReference type="AlphaFoldDB" id="A0A6L6IJC7"/>
<evidence type="ECO:0000259" key="10">
    <source>
        <dbReference type="Pfam" id="PF13954"/>
    </source>
</evidence>
<sequence>MDAIMYYSKMNGFTLSLVSTSIIAVVAGLPTANALADVYFNPDFLRDTVGQTVDISRFNGEYRILPGNYTPDIYLNGRLIDRAAITVQGDNNISRLCFDKTLFARLNLNMTRLSKESMAALNGKSECPNLESLIPEAQARLNLSDMRLDVSMPQAYINQAARGYVPPAVWSYGEKALYLSYNSTYFEQHNQGNTYESFYGDIRGRLNMGAWMLQHSGAYRWNDSSGDSYNNFSTNLQRDIPTWKSRILLGDASTSGELFDSFSFRGIRLATAEQMLPDSLRGYAPVVRGIARTNAKVSIKQRDRVIYETSVPPGEFAIEDLYPTGYSGDLEVTVTEADGSRNTFSVPFSSVAELLRPGRISYSLMMGRLRNFNVSDDPYVFQGTWKHGVNNVLTAYTGVTATDFYYSGILGTALGTPVGAFAFDITGARFDKNAHTENGVSVRTSYSKYIAATNSSISLAAYRFSSSGYLDLHNAVYLADSIKHDDYSTSFSTINRPRNRVSMTLSQDFGDDLGQLYVSGYRENYWNNVGSNTQYQVGYNNTYKWLGYGLAVSRTENRNREKETQYLLNFSIPLGRGYHTPTLHSYTTIDKHGTTSQLEVSGVAGKQDRLNYNVSAGRDSDNNYTGNLSGTYKLQDATLSGSFSKGKGYHSYTAGLSGSVVAFSGGIVTSPYDSLNTIAIVSAEDAAGASVEGYSGITLNHRGYAIVPYLTPYRINNVAINPKGLPLDVELDTTSQQIAPTQGAIVKLNYATSKGRMVLIRATTQEGDALPFGASVKDSQGEHIGVVAQGGQIYARLNVGKERLNINWGNRQQYTCTFDIDLKESAPEKNIERLNTVCDGDDPGIQQSLAFTQSDSSKNDQGQIR</sequence>
<dbReference type="InterPro" id="IPR037224">
    <property type="entry name" value="PapC_N_sf"/>
</dbReference>
<dbReference type="Gene3D" id="2.60.40.2070">
    <property type="match status" value="1"/>
</dbReference>
<evidence type="ECO:0000313" key="12">
    <source>
        <dbReference type="Proteomes" id="UP000477739"/>
    </source>
</evidence>
<dbReference type="InterPro" id="IPR025885">
    <property type="entry name" value="PapC_N"/>
</dbReference>
<dbReference type="PANTHER" id="PTHR30451">
    <property type="entry name" value="OUTER MEMBRANE USHER PROTEIN"/>
    <property type="match status" value="1"/>
</dbReference>
<dbReference type="Gene3D" id="2.60.40.3110">
    <property type="match status" value="1"/>
</dbReference>
<reference evidence="11 12" key="1">
    <citation type="submission" date="2019-11" db="EMBL/GenBank/DDBJ databases">
        <title>Escherichia alba sp. nov. isolated from the gut of plastic-eating superworms Zophobas atratus.</title>
        <authorList>
            <person name="Yang Y."/>
        </authorList>
    </citation>
    <scope>NUCLEOTIDE SEQUENCE [LARGE SCALE GENOMIC DNA]</scope>
    <source>
        <strain evidence="12">BIT-B35</strain>
    </source>
</reference>
<evidence type="ECO:0000256" key="7">
    <source>
        <dbReference type="ARBA" id="ARBA00023136"/>
    </source>
</evidence>
<gene>
    <name evidence="11" type="ORF">GJV78_05390</name>
</gene>
<feature type="domain" description="PapC-like C-terminal" evidence="9">
    <location>
        <begin position="759"/>
        <end position="824"/>
    </location>
</feature>
<comment type="caution">
    <text evidence="11">The sequence shown here is derived from an EMBL/GenBank/DDBJ whole genome shotgun (WGS) entry which is preliminary data.</text>
</comment>
<dbReference type="Proteomes" id="UP000477739">
    <property type="component" value="Unassembled WGS sequence"/>
</dbReference>
<evidence type="ECO:0000256" key="4">
    <source>
        <dbReference type="ARBA" id="ARBA00022452"/>
    </source>
</evidence>
<evidence type="ECO:0000259" key="9">
    <source>
        <dbReference type="Pfam" id="PF13953"/>
    </source>
</evidence>
<evidence type="ECO:0000313" key="11">
    <source>
        <dbReference type="EMBL" id="MTH45706.1"/>
    </source>
</evidence>
<accession>A0A6L6IJC7</accession>
<evidence type="ECO:0000256" key="1">
    <source>
        <dbReference type="ARBA" id="ARBA00004571"/>
    </source>
</evidence>
<keyword evidence="5" id="KW-0812">Transmembrane</keyword>
<feature type="domain" description="PapC N-terminal" evidence="10">
    <location>
        <begin position="39"/>
        <end position="184"/>
    </location>
</feature>